<comment type="caution">
    <text evidence="1">The sequence shown here is derived from an EMBL/GenBank/DDBJ whole genome shotgun (WGS) entry which is preliminary data.</text>
</comment>
<proteinExistence type="predicted"/>
<sequence length="160" mass="18083">MNRTDLKRKASVFGDFLVRLIQAYPRWFASILSVVVCSGAVWNYLQAHPRGPRPNPLMQAHYEREAVSKHARAQRQFAGNQRAIQEFDEAYEVAKLVVHGQSADDTVIRFIAAVDKTNWRECSSDLRSAAEAVGNIKNGDTNAYVGQTLEALLKLCDRYR</sequence>
<dbReference type="RefSeq" id="WP_184022299.1">
    <property type="nucleotide sequence ID" value="NZ_JACHFD010000037.1"/>
</dbReference>
<evidence type="ECO:0000313" key="1">
    <source>
        <dbReference type="EMBL" id="MBB5353844.1"/>
    </source>
</evidence>
<protein>
    <submittedName>
        <fullName evidence="1">Uncharacterized protein</fullName>
    </submittedName>
</protein>
<dbReference type="AlphaFoldDB" id="A0A840VEB4"/>
<keyword evidence="2" id="KW-1185">Reference proteome</keyword>
<dbReference type="EMBL" id="JACHFD010000037">
    <property type="protein sequence ID" value="MBB5353844.1"/>
    <property type="molecule type" value="Genomic_DNA"/>
</dbReference>
<name>A0A840VEB4_9BACT</name>
<dbReference type="Proteomes" id="UP000557717">
    <property type="component" value="Unassembled WGS sequence"/>
</dbReference>
<reference evidence="1 2" key="1">
    <citation type="submission" date="2020-08" db="EMBL/GenBank/DDBJ databases">
        <title>Genomic Encyclopedia of Type Strains, Phase IV (KMG-IV): sequencing the most valuable type-strain genomes for metagenomic binning, comparative biology and taxonomic classification.</title>
        <authorList>
            <person name="Goeker M."/>
        </authorList>
    </citation>
    <scope>NUCLEOTIDE SEQUENCE [LARGE SCALE GENOMIC DNA]</scope>
    <source>
        <strain evidence="1 2">YC6886</strain>
    </source>
</reference>
<gene>
    <name evidence="1" type="ORF">HNR46_004108</name>
</gene>
<organism evidence="1 2">
    <name type="scientific">Haloferula luteola</name>
    <dbReference type="NCBI Taxonomy" id="595692"/>
    <lineage>
        <taxon>Bacteria</taxon>
        <taxon>Pseudomonadati</taxon>
        <taxon>Verrucomicrobiota</taxon>
        <taxon>Verrucomicrobiia</taxon>
        <taxon>Verrucomicrobiales</taxon>
        <taxon>Verrucomicrobiaceae</taxon>
        <taxon>Haloferula</taxon>
    </lineage>
</organism>
<accession>A0A840VEB4</accession>
<evidence type="ECO:0000313" key="2">
    <source>
        <dbReference type="Proteomes" id="UP000557717"/>
    </source>
</evidence>